<dbReference type="RefSeq" id="WP_338776933.1">
    <property type="nucleotide sequence ID" value="NZ_CP147407.1"/>
</dbReference>
<dbReference type="InterPro" id="IPR016181">
    <property type="entry name" value="Acyl_CoA_acyltransferase"/>
</dbReference>
<dbReference type="InterPro" id="IPR000182">
    <property type="entry name" value="GNAT_dom"/>
</dbReference>
<dbReference type="Gene3D" id="3.40.630.30">
    <property type="match status" value="1"/>
</dbReference>
<dbReference type="Pfam" id="PF00583">
    <property type="entry name" value="Acetyltransf_1"/>
    <property type="match status" value="1"/>
</dbReference>
<dbReference type="EMBL" id="CP147407">
    <property type="protein sequence ID" value="WXB95429.1"/>
    <property type="molecule type" value="Genomic_DNA"/>
</dbReference>
<dbReference type="SUPFAM" id="SSF55729">
    <property type="entry name" value="Acyl-CoA N-acyltransferases (Nat)"/>
    <property type="match status" value="1"/>
</dbReference>
<name>A0ABZ2NDD1_9BACI</name>
<protein>
    <submittedName>
        <fullName evidence="2">GNAT family N-acetyltransferase</fullName>
    </submittedName>
</protein>
<proteinExistence type="predicted"/>
<keyword evidence="3" id="KW-1185">Reference proteome</keyword>
<evidence type="ECO:0000259" key="1">
    <source>
        <dbReference type="PROSITE" id="PS51186"/>
    </source>
</evidence>
<accession>A0ABZ2NDD1</accession>
<evidence type="ECO:0000313" key="2">
    <source>
        <dbReference type="EMBL" id="WXB95429.1"/>
    </source>
</evidence>
<evidence type="ECO:0000313" key="3">
    <source>
        <dbReference type="Proteomes" id="UP001377337"/>
    </source>
</evidence>
<reference evidence="2 3" key="1">
    <citation type="submission" date="2024-02" db="EMBL/GenBank/DDBJ databases">
        <title>Seven novel Bacillus-like species.</title>
        <authorList>
            <person name="Liu G."/>
        </authorList>
    </citation>
    <scope>NUCLEOTIDE SEQUENCE [LARGE SCALE GENOMIC DNA]</scope>
    <source>
        <strain evidence="2 3">FJAT-52054</strain>
    </source>
</reference>
<dbReference type="PROSITE" id="PS51186">
    <property type="entry name" value="GNAT"/>
    <property type="match status" value="1"/>
</dbReference>
<organism evidence="2 3">
    <name type="scientific">Metabacillus sediminis</name>
    <dbReference type="NCBI Taxonomy" id="3117746"/>
    <lineage>
        <taxon>Bacteria</taxon>
        <taxon>Bacillati</taxon>
        <taxon>Bacillota</taxon>
        <taxon>Bacilli</taxon>
        <taxon>Bacillales</taxon>
        <taxon>Bacillaceae</taxon>
        <taxon>Metabacillus</taxon>
    </lineage>
</organism>
<dbReference type="Proteomes" id="UP001377337">
    <property type="component" value="Chromosome"/>
</dbReference>
<sequence length="158" mass="18046">MELQKYQPHHIERLQEFSLPPEQLPFTSLPINRLEGSAGEHPIVILNQGIPVGFFLLHSSERVREYTDLPKRMLLTSFSINFSDQGKGYAKEGLQLLIDFVQQEFPECLEIVLAVNHRNLAAQNLYKKAGFLDTGNRKNGRIGEQYILKLPIENAKCV</sequence>
<gene>
    <name evidence="2" type="ORF">WCV65_12695</name>
</gene>
<feature type="domain" description="N-acetyltransferase" evidence="1">
    <location>
        <begin position="1"/>
        <end position="153"/>
    </location>
</feature>